<dbReference type="InterPro" id="IPR005183">
    <property type="entry name" value="DUF305_CopM-like"/>
</dbReference>
<evidence type="ECO:0000313" key="3">
    <source>
        <dbReference type="Proteomes" id="UP001595696"/>
    </source>
</evidence>
<dbReference type="RefSeq" id="WP_378615471.1">
    <property type="nucleotide sequence ID" value="NZ_JBHSAX010000022.1"/>
</dbReference>
<name>A0ABV8E0Y3_9NOCA</name>
<gene>
    <name evidence="2" type="ORF">ACFO0B_26440</name>
</gene>
<dbReference type="InterPro" id="IPR012347">
    <property type="entry name" value="Ferritin-like"/>
</dbReference>
<evidence type="ECO:0000259" key="1">
    <source>
        <dbReference type="Pfam" id="PF03713"/>
    </source>
</evidence>
<proteinExistence type="predicted"/>
<dbReference type="Pfam" id="PF03713">
    <property type="entry name" value="DUF305"/>
    <property type="match status" value="1"/>
</dbReference>
<accession>A0ABV8E0Y3</accession>
<keyword evidence="3" id="KW-1185">Reference proteome</keyword>
<dbReference type="EMBL" id="JBHSAX010000022">
    <property type="protein sequence ID" value="MFC3965545.1"/>
    <property type="molecule type" value="Genomic_DNA"/>
</dbReference>
<dbReference type="PANTHER" id="PTHR36933">
    <property type="entry name" value="SLL0788 PROTEIN"/>
    <property type="match status" value="1"/>
</dbReference>
<sequence length="210" mass="22504">MDRRSVVAGAALVALAALLVTLGAAVRPLFVPDRAPEREILSATEIAFLQDMTAHHEQALLMVQSLDPGVTPVIARLARQIDDVQRVELGTMLGWLRLANTLPSNPQPMAWLHEPGTGHHGAPVAATEPVDTSMGMATRAELDALAAARGREAEVIFLRLMQRHHYGGVTMARGADALLTAGPVKQAAREMVTEQTREIGMIGLLLAQYG</sequence>
<evidence type="ECO:0000313" key="2">
    <source>
        <dbReference type="EMBL" id="MFC3965545.1"/>
    </source>
</evidence>
<comment type="caution">
    <text evidence="2">The sequence shown here is derived from an EMBL/GenBank/DDBJ whole genome shotgun (WGS) entry which is preliminary data.</text>
</comment>
<protein>
    <submittedName>
        <fullName evidence="2">DUF305 domain-containing protein</fullName>
    </submittedName>
</protein>
<reference evidence="3" key="1">
    <citation type="journal article" date="2019" name="Int. J. Syst. Evol. Microbiol.">
        <title>The Global Catalogue of Microorganisms (GCM) 10K type strain sequencing project: providing services to taxonomists for standard genome sequencing and annotation.</title>
        <authorList>
            <consortium name="The Broad Institute Genomics Platform"/>
            <consortium name="The Broad Institute Genome Sequencing Center for Infectious Disease"/>
            <person name="Wu L."/>
            <person name="Ma J."/>
        </authorList>
    </citation>
    <scope>NUCLEOTIDE SEQUENCE [LARGE SCALE GENOMIC DNA]</scope>
    <source>
        <strain evidence="3">CGMCC 4.7330</strain>
    </source>
</reference>
<dbReference type="PANTHER" id="PTHR36933:SF1">
    <property type="entry name" value="SLL0788 PROTEIN"/>
    <property type="match status" value="1"/>
</dbReference>
<feature type="domain" description="DUF305" evidence="1">
    <location>
        <begin position="45"/>
        <end position="200"/>
    </location>
</feature>
<dbReference type="Gene3D" id="1.20.1260.10">
    <property type="match status" value="1"/>
</dbReference>
<dbReference type="Proteomes" id="UP001595696">
    <property type="component" value="Unassembled WGS sequence"/>
</dbReference>
<organism evidence="2 3">
    <name type="scientific">Nocardia jiangsuensis</name>
    <dbReference type="NCBI Taxonomy" id="1691563"/>
    <lineage>
        <taxon>Bacteria</taxon>
        <taxon>Bacillati</taxon>
        <taxon>Actinomycetota</taxon>
        <taxon>Actinomycetes</taxon>
        <taxon>Mycobacteriales</taxon>
        <taxon>Nocardiaceae</taxon>
        <taxon>Nocardia</taxon>
    </lineage>
</organism>